<evidence type="ECO:0000313" key="1">
    <source>
        <dbReference type="EMBL" id="CAN0512091.1"/>
    </source>
</evidence>
<dbReference type="EMBL" id="OX596088">
    <property type="protein sequence ID" value="CAN0512091.1"/>
    <property type="molecule type" value="Genomic_DNA"/>
</dbReference>
<protein>
    <submittedName>
        <fullName evidence="1">Uncharacterized protein</fullName>
    </submittedName>
</protein>
<reference evidence="1" key="2">
    <citation type="submission" date="2025-03" db="EMBL/GenBank/DDBJ databases">
        <authorList>
            <consortium name="ELIXIR-Norway"/>
            <consortium name="Elixir Norway"/>
        </authorList>
    </citation>
    <scope>NUCLEOTIDE SEQUENCE</scope>
</reference>
<reference evidence="1" key="1">
    <citation type="submission" date="2023-05" db="EMBL/GenBank/DDBJ databases">
        <authorList>
            <consortium name="ELIXIR-Norway"/>
        </authorList>
    </citation>
    <scope>NUCLEOTIDE SEQUENCE</scope>
</reference>
<organism evidence="1 2">
    <name type="scientific">Rangifer tarandus platyrhynchus</name>
    <name type="common">Svalbard reindeer</name>
    <dbReference type="NCBI Taxonomy" id="3082113"/>
    <lineage>
        <taxon>Eukaryota</taxon>
        <taxon>Metazoa</taxon>
        <taxon>Chordata</taxon>
        <taxon>Craniata</taxon>
        <taxon>Vertebrata</taxon>
        <taxon>Euteleostomi</taxon>
        <taxon>Mammalia</taxon>
        <taxon>Eutheria</taxon>
        <taxon>Laurasiatheria</taxon>
        <taxon>Artiodactyla</taxon>
        <taxon>Ruminantia</taxon>
        <taxon>Pecora</taxon>
        <taxon>Cervidae</taxon>
        <taxon>Odocoileinae</taxon>
        <taxon>Rangifer</taxon>
    </lineage>
</organism>
<gene>
    <name evidence="1" type="ORF">MRATA1EN22A_LOCUS23144</name>
</gene>
<evidence type="ECO:0000313" key="2">
    <source>
        <dbReference type="Proteomes" id="UP001162501"/>
    </source>
</evidence>
<sequence>MPLKQSQSLSLDPLHRPLLRCNSVIHNNLHFPRAFLVLSCWVSLPLLFLPETQPLHCSPWKILSHSSSLSSNAASMSVKTLPGLLGSFLLCNLCNGHDHQ</sequence>
<accession>A0AC59ZU53</accession>
<dbReference type="Proteomes" id="UP001162501">
    <property type="component" value="Chromosome 4"/>
</dbReference>
<name>A0AC59ZU53_RANTA</name>
<proteinExistence type="predicted"/>